<comment type="caution">
    <text evidence="2">The sequence shown here is derived from an EMBL/GenBank/DDBJ whole genome shotgun (WGS) entry which is preliminary data.</text>
</comment>
<dbReference type="AlphaFoldDB" id="A0A9P8VSM7"/>
<organism evidence="2 3">
    <name type="scientific">Thelonectria olida</name>
    <dbReference type="NCBI Taxonomy" id="1576542"/>
    <lineage>
        <taxon>Eukaryota</taxon>
        <taxon>Fungi</taxon>
        <taxon>Dikarya</taxon>
        <taxon>Ascomycota</taxon>
        <taxon>Pezizomycotina</taxon>
        <taxon>Sordariomycetes</taxon>
        <taxon>Hypocreomycetidae</taxon>
        <taxon>Hypocreales</taxon>
        <taxon>Nectriaceae</taxon>
        <taxon>Thelonectria</taxon>
    </lineage>
</organism>
<proteinExistence type="predicted"/>
<name>A0A9P8VSM7_9HYPO</name>
<protein>
    <submittedName>
        <fullName evidence="2">Uncharacterized protein</fullName>
    </submittedName>
</protein>
<dbReference type="Proteomes" id="UP000777438">
    <property type="component" value="Unassembled WGS sequence"/>
</dbReference>
<gene>
    <name evidence="2" type="ORF">B0T10DRAFT_416299</name>
</gene>
<feature type="region of interest" description="Disordered" evidence="1">
    <location>
        <begin position="1"/>
        <end position="67"/>
    </location>
</feature>
<evidence type="ECO:0000256" key="1">
    <source>
        <dbReference type="SAM" id="MobiDB-lite"/>
    </source>
</evidence>
<sequence length="532" mass="60029">MERGNPTAPGIVDEGLAIRQAGDLQNQDEGADGSISDPEFNPDGFNSDSDVESDSDTSAAQGEMDNDQGLHHTAEAGYVLAKDFLEKTWSRLCSCQEEEHAALSGQIVLNLQEMAEHWQGLGVPDSIGPAPLALEANEAENDTERENADLDWFAILSGGNTRPMLNIKGSQNDIPNIERTWDVDSIISWASCLSINRGLYVSYHPPASRNFGNSIHVFHQRNPLHLIPHFRLGSGRQSPQFGVYVFFPGISHDYRTTTYLTKDEQRMWIDRLLLPAIRETCPSDIIQHHPRSFDDVESKAYSRQRETCGGMVRDKMDMHHYLPQEYLQAIWHHMTRNTEDPELVKFRGMFIVLSAKNIKLEVKSSTFDVCRTKIMSHLHQVLDWSKADLSNTWIDVGVEDTATSDHYTFLWKSQCLKTWVDSMRYNAQKPLISSEHFNWNLTGQSGSARAETRQSHPLRKGGIAYAQRYNVNKDLFSTASKRDYGLFGEPHLEGLTCPPSLLDAWIVAARQHHNAGVATSKKSAPQLKRLRK</sequence>
<evidence type="ECO:0000313" key="3">
    <source>
        <dbReference type="Proteomes" id="UP000777438"/>
    </source>
</evidence>
<dbReference type="EMBL" id="JAGPYM010000045">
    <property type="protein sequence ID" value="KAH6873638.1"/>
    <property type="molecule type" value="Genomic_DNA"/>
</dbReference>
<dbReference type="OrthoDB" id="5369347at2759"/>
<evidence type="ECO:0000313" key="2">
    <source>
        <dbReference type="EMBL" id="KAH6873638.1"/>
    </source>
</evidence>
<reference evidence="2 3" key="1">
    <citation type="journal article" date="2021" name="Nat. Commun.">
        <title>Genetic determinants of endophytism in the Arabidopsis root mycobiome.</title>
        <authorList>
            <person name="Mesny F."/>
            <person name="Miyauchi S."/>
            <person name="Thiergart T."/>
            <person name="Pickel B."/>
            <person name="Atanasova L."/>
            <person name="Karlsson M."/>
            <person name="Huettel B."/>
            <person name="Barry K.W."/>
            <person name="Haridas S."/>
            <person name="Chen C."/>
            <person name="Bauer D."/>
            <person name="Andreopoulos W."/>
            <person name="Pangilinan J."/>
            <person name="LaButti K."/>
            <person name="Riley R."/>
            <person name="Lipzen A."/>
            <person name="Clum A."/>
            <person name="Drula E."/>
            <person name="Henrissat B."/>
            <person name="Kohler A."/>
            <person name="Grigoriev I.V."/>
            <person name="Martin F.M."/>
            <person name="Hacquard S."/>
        </authorList>
    </citation>
    <scope>NUCLEOTIDE SEQUENCE [LARGE SCALE GENOMIC DNA]</scope>
    <source>
        <strain evidence="2 3">MPI-CAGE-CH-0241</strain>
    </source>
</reference>
<keyword evidence="3" id="KW-1185">Reference proteome</keyword>
<accession>A0A9P8VSM7</accession>
<feature type="non-terminal residue" evidence="2">
    <location>
        <position position="532"/>
    </location>
</feature>